<accession>A0ABR3EWD4</accession>
<evidence type="ECO:0000313" key="4">
    <source>
        <dbReference type="EMBL" id="KAL0567108.1"/>
    </source>
</evidence>
<gene>
    <name evidence="4" type="ORF">V5O48_014884</name>
</gene>
<keyword evidence="3" id="KW-0472">Membrane</keyword>
<evidence type="ECO:0000256" key="1">
    <source>
        <dbReference type="ARBA" id="ARBA00004685"/>
    </source>
</evidence>
<evidence type="ECO:0008006" key="6">
    <source>
        <dbReference type="Google" id="ProtNLM"/>
    </source>
</evidence>
<comment type="pathway">
    <text evidence="1">Mycotoxin biosynthesis.</text>
</comment>
<comment type="similarity">
    <text evidence="2">Belongs to the ustYa family.</text>
</comment>
<name>A0ABR3EWD4_9AGAR</name>
<reference evidence="4 5" key="1">
    <citation type="submission" date="2024-02" db="EMBL/GenBank/DDBJ databases">
        <title>A draft genome for the cacao thread blight pathogen Marasmius crinis-equi.</title>
        <authorList>
            <person name="Cohen S.P."/>
            <person name="Baruah I.K."/>
            <person name="Amoako-Attah I."/>
            <person name="Bukari Y."/>
            <person name="Meinhardt L.W."/>
            <person name="Bailey B.A."/>
        </authorList>
    </citation>
    <scope>NUCLEOTIDE SEQUENCE [LARGE SCALE GENOMIC DNA]</scope>
    <source>
        <strain evidence="4 5">GH-76</strain>
    </source>
</reference>
<proteinExistence type="inferred from homology"/>
<evidence type="ECO:0000256" key="3">
    <source>
        <dbReference type="SAM" id="Phobius"/>
    </source>
</evidence>
<protein>
    <recommendedName>
        <fullName evidence="6">Cyclochlorotine biosynthesis protein O</fullName>
    </recommendedName>
</protein>
<keyword evidence="3" id="KW-0812">Transmembrane</keyword>
<evidence type="ECO:0000256" key="2">
    <source>
        <dbReference type="ARBA" id="ARBA00035112"/>
    </source>
</evidence>
<comment type="caution">
    <text evidence="4">The sequence shown here is derived from an EMBL/GenBank/DDBJ whole genome shotgun (WGS) entry which is preliminary data.</text>
</comment>
<sequence length="259" mass="29980">MSHKDRELASYDSVSYEPLLDDDTSRGIDYHEVNSAMPAGRWRRERWLTIVLGIGNLLFLLCSLGLWFGQKPATCTEKQLLYSPVNHLIEHQVVTFSNVVDPLETTKFMGPPSPELDEAWDELYQFGVSKITKQDAELIPWKTVRISGDPSHYAVGIYVFHQLHCLNMIRKAFHSEYYPAVEQFHVDHCIEHLRQGLICSSDVSLIVWQWSPERNRSVFQSGTPHTCRNFDKIAEWAKKPERRLHADEFDQSVHVPDDD</sequence>
<organism evidence="4 5">
    <name type="scientific">Marasmius crinis-equi</name>
    <dbReference type="NCBI Taxonomy" id="585013"/>
    <lineage>
        <taxon>Eukaryota</taxon>
        <taxon>Fungi</taxon>
        <taxon>Dikarya</taxon>
        <taxon>Basidiomycota</taxon>
        <taxon>Agaricomycotina</taxon>
        <taxon>Agaricomycetes</taxon>
        <taxon>Agaricomycetidae</taxon>
        <taxon>Agaricales</taxon>
        <taxon>Marasmiineae</taxon>
        <taxon>Marasmiaceae</taxon>
        <taxon>Marasmius</taxon>
    </lineage>
</organism>
<keyword evidence="3" id="KW-1133">Transmembrane helix</keyword>
<dbReference type="EMBL" id="JBAHYK010001674">
    <property type="protein sequence ID" value="KAL0567108.1"/>
    <property type="molecule type" value="Genomic_DNA"/>
</dbReference>
<dbReference type="InterPro" id="IPR021765">
    <property type="entry name" value="UstYa-like"/>
</dbReference>
<dbReference type="PANTHER" id="PTHR33365:SF4">
    <property type="entry name" value="CYCLOCHLOROTINE BIOSYNTHESIS PROTEIN O"/>
    <property type="match status" value="1"/>
</dbReference>
<dbReference type="Proteomes" id="UP001465976">
    <property type="component" value="Unassembled WGS sequence"/>
</dbReference>
<dbReference type="Pfam" id="PF11807">
    <property type="entry name" value="UstYa"/>
    <property type="match status" value="1"/>
</dbReference>
<feature type="transmembrane region" description="Helical" evidence="3">
    <location>
        <begin position="47"/>
        <end position="68"/>
    </location>
</feature>
<dbReference type="PANTHER" id="PTHR33365">
    <property type="entry name" value="YALI0B05434P"/>
    <property type="match status" value="1"/>
</dbReference>
<keyword evidence="5" id="KW-1185">Reference proteome</keyword>
<evidence type="ECO:0000313" key="5">
    <source>
        <dbReference type="Proteomes" id="UP001465976"/>
    </source>
</evidence>